<evidence type="ECO:0000313" key="3">
    <source>
        <dbReference type="Proteomes" id="UP000054845"/>
    </source>
</evidence>
<dbReference type="Proteomes" id="UP000054845">
    <property type="component" value="Unassembled WGS sequence"/>
</dbReference>
<accession>A0A0P1BRY1</accession>
<evidence type="ECO:0000256" key="1">
    <source>
        <dbReference type="SAM" id="MobiDB-lite"/>
    </source>
</evidence>
<reference evidence="2 3" key="1">
    <citation type="submission" date="2014-09" db="EMBL/GenBank/DDBJ databases">
        <authorList>
            <person name="Magalhaes I.L.F."/>
            <person name="Oliveira U."/>
            <person name="Santos F.R."/>
            <person name="Vidigal T.H.D.A."/>
            <person name="Brescovit A.D."/>
            <person name="Santos A.J."/>
        </authorList>
    </citation>
    <scope>NUCLEOTIDE SEQUENCE [LARGE SCALE GENOMIC DNA]</scope>
</reference>
<name>A0A0P1BRY1_9BASI</name>
<feature type="region of interest" description="Disordered" evidence="1">
    <location>
        <begin position="1"/>
        <end position="33"/>
    </location>
</feature>
<protein>
    <submittedName>
        <fullName evidence="2">Uncharacterized protein</fullName>
    </submittedName>
</protein>
<organism evidence="2 3">
    <name type="scientific">Ceraceosorus bombacis</name>
    <dbReference type="NCBI Taxonomy" id="401625"/>
    <lineage>
        <taxon>Eukaryota</taxon>
        <taxon>Fungi</taxon>
        <taxon>Dikarya</taxon>
        <taxon>Basidiomycota</taxon>
        <taxon>Ustilaginomycotina</taxon>
        <taxon>Exobasidiomycetes</taxon>
        <taxon>Ceraceosorales</taxon>
        <taxon>Ceraceosoraceae</taxon>
        <taxon>Ceraceosorus</taxon>
    </lineage>
</organism>
<keyword evidence="3" id="KW-1185">Reference proteome</keyword>
<proteinExistence type="predicted"/>
<sequence>MSETGAQILLGNRESDATEVSGKGPVEDSNQQSWQDLASSLGHDALLRGSKRLDL</sequence>
<evidence type="ECO:0000313" key="2">
    <source>
        <dbReference type="EMBL" id="CEH18925.1"/>
    </source>
</evidence>
<dbReference type="AlphaFoldDB" id="A0A0P1BRY1"/>
<dbReference type="EMBL" id="CCYA01000276">
    <property type="protein sequence ID" value="CEH18925.1"/>
    <property type="molecule type" value="Genomic_DNA"/>
</dbReference>